<evidence type="ECO:0000256" key="1">
    <source>
        <dbReference type="SAM" id="SignalP"/>
    </source>
</evidence>
<evidence type="ECO:0000313" key="3">
    <source>
        <dbReference type="Proteomes" id="UP000192783"/>
    </source>
</evidence>
<sequence length="249" mass="27476">MKGLGRKARLGVSAACVILMLGLLATGYAQAATFRITLRDGNRVEVPYCWEKGTTVFFEIPGGVAGIPKAQIARIEEVVATREVSMDETQAKADVYLNAGPKEEEALIRLVREAMPQADLEDLSPEEAAGLLGGMERPKARPGSVRLYRTTMHPQGDFAEWMRLKGDGAVLVVQYLLSGAADLKNRRFHVLLYDGNDRLLRKQPCQVQELEIPKKLAAKLGVQNKLFMVVATLRPDPKVRRYELASSSL</sequence>
<dbReference type="OrthoDB" id="5503185at2"/>
<feature type="chain" id="PRO_5011986347" evidence="1">
    <location>
        <begin position="32"/>
        <end position="249"/>
    </location>
</feature>
<dbReference type="RefSeq" id="WP_084055600.1">
    <property type="nucleotide sequence ID" value="NZ_FWXF01000001.1"/>
</dbReference>
<dbReference type="EMBL" id="FWXF01000001">
    <property type="protein sequence ID" value="SMC16591.1"/>
    <property type="molecule type" value="Genomic_DNA"/>
</dbReference>
<dbReference type="AlphaFoldDB" id="A0A1W1WZM6"/>
<accession>A0A1W1WZM6</accession>
<organism evidence="2 3">
    <name type="scientific">Desulfacinum hydrothermale DSM 13146</name>
    <dbReference type="NCBI Taxonomy" id="1121390"/>
    <lineage>
        <taxon>Bacteria</taxon>
        <taxon>Pseudomonadati</taxon>
        <taxon>Thermodesulfobacteriota</taxon>
        <taxon>Syntrophobacteria</taxon>
        <taxon>Syntrophobacterales</taxon>
        <taxon>Syntrophobacteraceae</taxon>
        <taxon>Desulfacinum</taxon>
    </lineage>
</organism>
<dbReference type="Proteomes" id="UP000192783">
    <property type="component" value="Unassembled WGS sequence"/>
</dbReference>
<name>A0A1W1WZM6_9BACT</name>
<reference evidence="2 3" key="1">
    <citation type="submission" date="2017-04" db="EMBL/GenBank/DDBJ databases">
        <authorList>
            <person name="Afonso C.L."/>
            <person name="Miller P.J."/>
            <person name="Scott M.A."/>
            <person name="Spackman E."/>
            <person name="Goraichik I."/>
            <person name="Dimitrov K.M."/>
            <person name="Suarez D.L."/>
            <person name="Swayne D.E."/>
        </authorList>
    </citation>
    <scope>NUCLEOTIDE SEQUENCE [LARGE SCALE GENOMIC DNA]</scope>
    <source>
        <strain evidence="2 3">DSM 13146</strain>
    </source>
</reference>
<protein>
    <submittedName>
        <fullName evidence="2">Uncharacterized protein</fullName>
    </submittedName>
</protein>
<keyword evidence="1" id="KW-0732">Signal</keyword>
<keyword evidence="3" id="KW-1185">Reference proteome</keyword>
<feature type="signal peptide" evidence="1">
    <location>
        <begin position="1"/>
        <end position="31"/>
    </location>
</feature>
<gene>
    <name evidence="2" type="ORF">SAMN02746041_00114</name>
</gene>
<proteinExistence type="predicted"/>
<evidence type="ECO:0000313" key="2">
    <source>
        <dbReference type="EMBL" id="SMC16591.1"/>
    </source>
</evidence>